<evidence type="ECO:0000313" key="1">
    <source>
        <dbReference type="EMBL" id="MBN2963177.1"/>
    </source>
</evidence>
<reference evidence="1" key="1">
    <citation type="submission" date="2021-02" db="EMBL/GenBank/DDBJ databases">
        <title>Sulfurospirillum tamanensis sp. nov.</title>
        <authorList>
            <person name="Frolova A."/>
            <person name="Merkel A."/>
            <person name="Slobodkin A."/>
        </authorList>
    </citation>
    <scope>NUCLEOTIDE SEQUENCE</scope>
    <source>
        <strain evidence="1">T05b</strain>
    </source>
</reference>
<accession>A0ABS2WNE0</accession>
<reference evidence="1" key="2">
    <citation type="submission" date="2021-02" db="EMBL/GenBank/DDBJ databases">
        <authorList>
            <person name="Merkel A.Y."/>
        </authorList>
    </citation>
    <scope>NUCLEOTIDE SEQUENCE</scope>
    <source>
        <strain evidence="1">T05b</strain>
    </source>
</reference>
<evidence type="ECO:0008006" key="3">
    <source>
        <dbReference type="Google" id="ProtNLM"/>
    </source>
</evidence>
<sequence>MGQGNDVEETNTAINAYITRALLEASLALTKEEKRSICLVKLSMNIDLEDAFSFKNALAFLHTQTAMSPLIHQGDGVFLIMLHETKIHYAKTLLSNIKRDIHTRYPALIDAIGITLLDAEDSVGSVLKRVDAHYALSRISTQKKVFCGTKAFNYYENKHGQEALIPIFRTHPTLKLYNLYKGLPVSENATIIAYSEGKLIIEVEKAKLPFYQNESFTHLQHDLIPNALRATIAKVDTKASLLVLNRLEFLETSALERSGVRVEPERKIYASALHAQKRVCEGELGAISEGSIVIKTTQAQIGRLLQAGVGNDFLEVTLQLPTQKNLITTIKTKASVFNVIDEKIILTLHLSPVAKTKVRSYLAMQTESLISGFKKTLKKG</sequence>
<name>A0ABS2WNE0_9BACT</name>
<comment type="caution">
    <text evidence="1">The sequence shown here is derived from an EMBL/GenBank/DDBJ whole genome shotgun (WGS) entry which is preliminary data.</text>
</comment>
<evidence type="ECO:0000313" key="2">
    <source>
        <dbReference type="Proteomes" id="UP000703590"/>
    </source>
</evidence>
<dbReference type="EMBL" id="JAFHKK010000001">
    <property type="protein sequence ID" value="MBN2963177.1"/>
    <property type="molecule type" value="Genomic_DNA"/>
</dbReference>
<organism evidence="1 2">
    <name type="scientific">Sulfurospirillum tamanense</name>
    <dbReference type="NCBI Taxonomy" id="2813362"/>
    <lineage>
        <taxon>Bacteria</taxon>
        <taxon>Pseudomonadati</taxon>
        <taxon>Campylobacterota</taxon>
        <taxon>Epsilonproteobacteria</taxon>
        <taxon>Campylobacterales</taxon>
        <taxon>Sulfurospirillaceae</taxon>
        <taxon>Sulfurospirillum</taxon>
    </lineage>
</organism>
<gene>
    <name evidence="1" type="ORF">JWV37_00150</name>
</gene>
<dbReference type="RefSeq" id="WP_205457619.1">
    <property type="nucleotide sequence ID" value="NZ_JAFHKK010000001.1"/>
</dbReference>
<protein>
    <recommendedName>
        <fullName evidence="3">GGDEF domain-containing protein</fullName>
    </recommendedName>
</protein>
<proteinExistence type="predicted"/>
<dbReference type="Proteomes" id="UP000703590">
    <property type="component" value="Unassembled WGS sequence"/>
</dbReference>
<keyword evidence="2" id="KW-1185">Reference proteome</keyword>